<evidence type="ECO:0000259" key="1">
    <source>
        <dbReference type="Pfam" id="PF02518"/>
    </source>
</evidence>
<keyword evidence="3" id="KW-1185">Reference proteome</keyword>
<feature type="domain" description="Histidine kinase/HSP90-like ATPase" evidence="1">
    <location>
        <begin position="34"/>
        <end position="127"/>
    </location>
</feature>
<protein>
    <submittedName>
        <fullName evidence="2">Anti-sigma regulatory factor</fullName>
    </submittedName>
</protein>
<dbReference type="Gene3D" id="3.30.565.10">
    <property type="entry name" value="Histidine kinase-like ATPase, C-terminal domain"/>
    <property type="match status" value="1"/>
</dbReference>
<dbReference type="Proteomes" id="UP001315278">
    <property type="component" value="Unassembled WGS sequence"/>
</dbReference>
<name>A0ABS5FXE9_9BRAD</name>
<evidence type="ECO:0000313" key="2">
    <source>
        <dbReference type="EMBL" id="MBR0800926.1"/>
    </source>
</evidence>
<dbReference type="EMBL" id="JAFCJH010000066">
    <property type="protein sequence ID" value="MBR0800926.1"/>
    <property type="molecule type" value="Genomic_DNA"/>
</dbReference>
<organism evidence="2 3">
    <name type="scientific">Bradyrhizobium jicamae</name>
    <dbReference type="NCBI Taxonomy" id="280332"/>
    <lineage>
        <taxon>Bacteria</taxon>
        <taxon>Pseudomonadati</taxon>
        <taxon>Pseudomonadota</taxon>
        <taxon>Alphaproteobacteria</taxon>
        <taxon>Hyphomicrobiales</taxon>
        <taxon>Nitrobacteraceae</taxon>
        <taxon>Bradyrhizobium</taxon>
    </lineage>
</organism>
<reference evidence="3" key="1">
    <citation type="journal article" date="2021" name="ISME J.">
        <title>Evolutionary origin and ecological implication of a unique nif island in free-living Bradyrhizobium lineages.</title>
        <authorList>
            <person name="Tao J."/>
        </authorList>
    </citation>
    <scope>NUCLEOTIDE SEQUENCE [LARGE SCALE GENOMIC DNA]</scope>
    <source>
        <strain evidence="3">SZCCT0434</strain>
    </source>
</reference>
<dbReference type="SUPFAM" id="SSF55874">
    <property type="entry name" value="ATPase domain of HSP90 chaperone/DNA topoisomerase II/histidine kinase"/>
    <property type="match status" value="1"/>
</dbReference>
<comment type="caution">
    <text evidence="2">The sequence shown here is derived from an EMBL/GenBank/DDBJ whole genome shotgun (WGS) entry which is preliminary data.</text>
</comment>
<sequence>MKSERLDIRSSDDVVRVRQLTRTLAIEAGLSLVDQTKIITAASELARNTLDYGGGGVVLAELVEAPGRRGVRLTFEDQGPGISDVETALKDGFTSGKGMGLGLGGARRLSNEFSIHSKPGEGTKVAIARWK</sequence>
<dbReference type="RefSeq" id="WP_212495132.1">
    <property type="nucleotide sequence ID" value="NZ_JAFCJH010000066.1"/>
</dbReference>
<evidence type="ECO:0000313" key="3">
    <source>
        <dbReference type="Proteomes" id="UP001315278"/>
    </source>
</evidence>
<accession>A0ABS5FXE9</accession>
<gene>
    <name evidence="2" type="ORF">JQ615_36745</name>
</gene>
<dbReference type="Pfam" id="PF02518">
    <property type="entry name" value="HATPase_c"/>
    <property type="match status" value="1"/>
</dbReference>
<dbReference type="CDD" id="cd16934">
    <property type="entry name" value="HATPase_RsbT-like"/>
    <property type="match status" value="1"/>
</dbReference>
<dbReference type="InterPro" id="IPR036890">
    <property type="entry name" value="HATPase_C_sf"/>
</dbReference>
<dbReference type="InterPro" id="IPR003594">
    <property type="entry name" value="HATPase_dom"/>
</dbReference>
<proteinExistence type="predicted"/>